<dbReference type="SUPFAM" id="SSF57959">
    <property type="entry name" value="Leucine zipper domain"/>
    <property type="match status" value="1"/>
</dbReference>
<dbReference type="Proteomes" id="UP001412067">
    <property type="component" value="Unassembled WGS sequence"/>
</dbReference>
<organism evidence="4 5">
    <name type="scientific">Platanthera guangdongensis</name>
    <dbReference type="NCBI Taxonomy" id="2320717"/>
    <lineage>
        <taxon>Eukaryota</taxon>
        <taxon>Viridiplantae</taxon>
        <taxon>Streptophyta</taxon>
        <taxon>Embryophyta</taxon>
        <taxon>Tracheophyta</taxon>
        <taxon>Spermatophyta</taxon>
        <taxon>Magnoliopsida</taxon>
        <taxon>Liliopsida</taxon>
        <taxon>Asparagales</taxon>
        <taxon>Orchidaceae</taxon>
        <taxon>Orchidoideae</taxon>
        <taxon>Orchideae</taxon>
        <taxon>Orchidinae</taxon>
        <taxon>Platanthera</taxon>
    </lineage>
</organism>
<evidence type="ECO:0000256" key="1">
    <source>
        <dbReference type="ARBA" id="ARBA00023015"/>
    </source>
</evidence>
<keyword evidence="2" id="KW-0804">Transcription</keyword>
<reference evidence="4 5" key="1">
    <citation type="journal article" date="2022" name="Nat. Plants">
        <title>Genomes of leafy and leafless Platanthera orchids illuminate the evolution of mycoheterotrophy.</title>
        <authorList>
            <person name="Li M.H."/>
            <person name="Liu K.W."/>
            <person name="Li Z."/>
            <person name="Lu H.C."/>
            <person name="Ye Q.L."/>
            <person name="Zhang D."/>
            <person name="Wang J.Y."/>
            <person name="Li Y.F."/>
            <person name="Zhong Z.M."/>
            <person name="Liu X."/>
            <person name="Yu X."/>
            <person name="Liu D.K."/>
            <person name="Tu X.D."/>
            <person name="Liu B."/>
            <person name="Hao Y."/>
            <person name="Liao X.Y."/>
            <person name="Jiang Y.T."/>
            <person name="Sun W.H."/>
            <person name="Chen J."/>
            <person name="Chen Y.Q."/>
            <person name="Ai Y."/>
            <person name="Zhai J.W."/>
            <person name="Wu S.S."/>
            <person name="Zhou Z."/>
            <person name="Hsiao Y.Y."/>
            <person name="Wu W.L."/>
            <person name="Chen Y.Y."/>
            <person name="Lin Y.F."/>
            <person name="Hsu J.L."/>
            <person name="Li C.Y."/>
            <person name="Wang Z.W."/>
            <person name="Zhao X."/>
            <person name="Zhong W.Y."/>
            <person name="Ma X.K."/>
            <person name="Ma L."/>
            <person name="Huang J."/>
            <person name="Chen G.Z."/>
            <person name="Huang M.Z."/>
            <person name="Huang L."/>
            <person name="Peng D.H."/>
            <person name="Luo Y.B."/>
            <person name="Zou S.Q."/>
            <person name="Chen S.P."/>
            <person name="Lan S."/>
            <person name="Tsai W.C."/>
            <person name="Van de Peer Y."/>
            <person name="Liu Z.J."/>
        </authorList>
    </citation>
    <scope>NUCLEOTIDE SEQUENCE [LARGE SCALE GENOMIC DNA]</scope>
    <source>
        <strain evidence="4">Lor288</strain>
    </source>
</reference>
<accession>A0ABR2LSR6</accession>
<dbReference type="InterPro" id="IPR044797">
    <property type="entry name" value="At4g06598-like"/>
</dbReference>
<evidence type="ECO:0000256" key="3">
    <source>
        <dbReference type="SAM" id="MobiDB-lite"/>
    </source>
</evidence>
<evidence type="ECO:0000313" key="4">
    <source>
        <dbReference type="EMBL" id="KAK8948138.1"/>
    </source>
</evidence>
<gene>
    <name evidence="4" type="ORF">KSP40_PGU010618</name>
</gene>
<name>A0ABR2LSR6_9ASPA</name>
<evidence type="ECO:0000256" key="2">
    <source>
        <dbReference type="ARBA" id="ARBA00023163"/>
    </source>
</evidence>
<feature type="region of interest" description="Disordered" evidence="3">
    <location>
        <begin position="126"/>
        <end position="147"/>
    </location>
</feature>
<dbReference type="PANTHER" id="PTHR46835">
    <property type="entry name" value="BASIC-LEUCINE ZIPPER (BZIP) TRANSCRIPTION FACTOR FAMILY PROTEIN-RELATED"/>
    <property type="match status" value="1"/>
</dbReference>
<keyword evidence="5" id="KW-1185">Reference proteome</keyword>
<protein>
    <submittedName>
        <fullName evidence="4">Uncharacterized protein</fullName>
    </submittedName>
</protein>
<comment type="caution">
    <text evidence="4">The sequence shown here is derived from an EMBL/GenBank/DDBJ whole genome shotgun (WGS) entry which is preliminary data.</text>
</comment>
<evidence type="ECO:0000313" key="5">
    <source>
        <dbReference type="Proteomes" id="UP001412067"/>
    </source>
</evidence>
<dbReference type="InterPro" id="IPR046347">
    <property type="entry name" value="bZIP_sf"/>
</dbReference>
<dbReference type="PANTHER" id="PTHR46835:SF4">
    <property type="entry name" value="B-ZIP PROTEIN"/>
    <property type="match status" value="1"/>
</dbReference>
<proteinExistence type="predicted"/>
<keyword evidence="1" id="KW-0805">Transcription regulation</keyword>
<dbReference type="EMBL" id="JBBWWR010000016">
    <property type="protein sequence ID" value="KAK8948138.1"/>
    <property type="molecule type" value="Genomic_DNA"/>
</dbReference>
<sequence>MSRPSHLPPRCPDKILLGDDQLLPELFRYPSMDSLLEEHPSWLDELLADSDTSSLHGQCHRRSASDSLTISGVEEGCVYGPNSPRERSKLTSSESAIVNALLETVPRNKLAYAEISGGSRIYEQDEEGNFEAEHEAEKSSRRRSGQRSRVRKLQYISDLQKTVEALQTMGAELAANIACFFQQRVSLSLENKSLRKQISVLLHEKIIKDGEHQYLQREAERLKMISRRHRRSKSISSLLLDSGPHVNGDYSPLDFRRLSLGDDGPVALNHTLEHTNMNSF</sequence>